<proteinExistence type="predicted"/>
<dbReference type="PANTHER" id="PTHR10900:SF77">
    <property type="entry name" value="FI19380P1"/>
    <property type="match status" value="1"/>
</dbReference>
<dbReference type="Pfam" id="PF02469">
    <property type="entry name" value="Fasciclin"/>
    <property type="match status" value="2"/>
</dbReference>
<dbReference type="PROSITE" id="PS50213">
    <property type="entry name" value="FAS1"/>
    <property type="match status" value="2"/>
</dbReference>
<keyword evidence="4" id="KW-1185">Reference proteome</keyword>
<dbReference type="PROSITE" id="PS51257">
    <property type="entry name" value="PROKAR_LIPOPROTEIN"/>
    <property type="match status" value="1"/>
</dbReference>
<name>A0A4R7I2N0_9ACTN</name>
<dbReference type="InterPro" id="IPR000782">
    <property type="entry name" value="FAS1_domain"/>
</dbReference>
<protein>
    <submittedName>
        <fullName evidence="3">Pentapeptide MXKDX repeat protein</fullName>
    </submittedName>
</protein>
<gene>
    <name evidence="3" type="ORF">BDK89_3337</name>
</gene>
<dbReference type="AlphaFoldDB" id="A0A4R7I2N0"/>
<dbReference type="EMBL" id="SOAU01000001">
    <property type="protein sequence ID" value="TDT17725.1"/>
    <property type="molecule type" value="Genomic_DNA"/>
</dbReference>
<feature type="domain" description="FAS1" evidence="2">
    <location>
        <begin position="47"/>
        <end position="182"/>
    </location>
</feature>
<evidence type="ECO:0000256" key="1">
    <source>
        <dbReference type="SAM" id="SignalP"/>
    </source>
</evidence>
<feature type="domain" description="FAS1" evidence="2">
    <location>
        <begin position="227"/>
        <end position="362"/>
    </location>
</feature>
<feature type="chain" id="PRO_5039497015" evidence="1">
    <location>
        <begin position="24"/>
        <end position="367"/>
    </location>
</feature>
<dbReference type="OrthoDB" id="9800666at2"/>
<sequence>MRNRSLTSIAVVGALAFTLAACGDDGNDDAADTTEVADESGDMADEPGTIVDVAVAADDFNTLVAAVQAAGLVEALSGEDELTVFAPTDEAFAAALDALGLTADELLADTDTLTEILTYHVVAGEVMAADVVGLDGQSVETLNGASVEISVDGETVMVNEATVVTADVDASNGVIHVIDAVLLPPAGDDMADDEMSEEGMSEDEMAEDEMTEDEMAEDEMAEESMEGDTIVDVAVAADDFNTLVAAVEAAGLVEALSGEDELTVFAPTDEAFEAALEALGLTAEELLADTETLTSILTYHVVAGEVLAADVVELDGESVETLNGATIDITVDGDTVMVNDATVVTVDVDASNGVIHVIDTVLVPPAG</sequence>
<dbReference type="SMART" id="SM00554">
    <property type="entry name" value="FAS1"/>
    <property type="match status" value="2"/>
</dbReference>
<dbReference type="PANTHER" id="PTHR10900">
    <property type="entry name" value="PERIOSTIN-RELATED"/>
    <property type="match status" value="1"/>
</dbReference>
<feature type="signal peptide" evidence="1">
    <location>
        <begin position="1"/>
        <end position="23"/>
    </location>
</feature>
<dbReference type="Proteomes" id="UP000294558">
    <property type="component" value="Unassembled WGS sequence"/>
</dbReference>
<evidence type="ECO:0000313" key="3">
    <source>
        <dbReference type="EMBL" id="TDT17725.1"/>
    </source>
</evidence>
<dbReference type="FunFam" id="2.30.180.10:FF:000032">
    <property type="entry name" value="Fasciclin domain-containing protein, putative"/>
    <property type="match status" value="2"/>
</dbReference>
<evidence type="ECO:0000313" key="4">
    <source>
        <dbReference type="Proteomes" id="UP000294558"/>
    </source>
</evidence>
<accession>A0A4R7I2N0</accession>
<reference evidence="3 4" key="1">
    <citation type="submission" date="2019-03" db="EMBL/GenBank/DDBJ databases">
        <title>Sequencing the genomes of 1000 actinobacteria strains.</title>
        <authorList>
            <person name="Klenk H.-P."/>
        </authorList>
    </citation>
    <scope>NUCLEOTIDE SEQUENCE [LARGE SCALE GENOMIC DNA]</scope>
    <source>
        <strain evidence="3 4">DSM 18936</strain>
    </source>
</reference>
<dbReference type="RefSeq" id="WP_133869995.1">
    <property type="nucleotide sequence ID" value="NZ_SOAU01000001.1"/>
</dbReference>
<dbReference type="GO" id="GO:0005615">
    <property type="term" value="C:extracellular space"/>
    <property type="evidence" value="ECO:0007669"/>
    <property type="project" value="TreeGrafter"/>
</dbReference>
<dbReference type="InterPro" id="IPR036378">
    <property type="entry name" value="FAS1_dom_sf"/>
</dbReference>
<dbReference type="InterPro" id="IPR050904">
    <property type="entry name" value="Adhesion/Biosynth-related"/>
</dbReference>
<organism evidence="3 4">
    <name type="scientific">Ilumatobacter fluminis</name>
    <dbReference type="NCBI Taxonomy" id="467091"/>
    <lineage>
        <taxon>Bacteria</taxon>
        <taxon>Bacillati</taxon>
        <taxon>Actinomycetota</taxon>
        <taxon>Acidimicrobiia</taxon>
        <taxon>Acidimicrobiales</taxon>
        <taxon>Ilumatobacteraceae</taxon>
        <taxon>Ilumatobacter</taxon>
    </lineage>
</organism>
<keyword evidence="1" id="KW-0732">Signal</keyword>
<dbReference type="SUPFAM" id="SSF82153">
    <property type="entry name" value="FAS1 domain"/>
    <property type="match status" value="2"/>
</dbReference>
<dbReference type="Gene3D" id="2.30.180.10">
    <property type="entry name" value="FAS1 domain"/>
    <property type="match status" value="2"/>
</dbReference>
<evidence type="ECO:0000259" key="2">
    <source>
        <dbReference type="PROSITE" id="PS50213"/>
    </source>
</evidence>
<comment type="caution">
    <text evidence="3">The sequence shown here is derived from an EMBL/GenBank/DDBJ whole genome shotgun (WGS) entry which is preliminary data.</text>
</comment>